<dbReference type="EMBL" id="JAYMGO010000022">
    <property type="protein sequence ID" value="KAL1252060.1"/>
    <property type="molecule type" value="Genomic_DNA"/>
</dbReference>
<dbReference type="PROSITE" id="PS50835">
    <property type="entry name" value="IG_LIKE"/>
    <property type="match status" value="1"/>
</dbReference>
<dbReference type="InterPro" id="IPR003599">
    <property type="entry name" value="Ig_sub"/>
</dbReference>
<keyword evidence="4" id="KW-1185">Reference proteome</keyword>
<gene>
    <name evidence="3" type="ORF">QQF64_019856</name>
</gene>
<comment type="caution">
    <text evidence="3">The sequence shown here is derived from an EMBL/GenBank/DDBJ whole genome shotgun (WGS) entry which is preliminary data.</text>
</comment>
<dbReference type="InterPro" id="IPR013783">
    <property type="entry name" value="Ig-like_fold"/>
</dbReference>
<proteinExistence type="predicted"/>
<dbReference type="SUPFAM" id="SSF48726">
    <property type="entry name" value="Immunoglobulin"/>
    <property type="match status" value="1"/>
</dbReference>
<feature type="transmembrane region" description="Helical" evidence="1">
    <location>
        <begin position="146"/>
        <end position="167"/>
    </location>
</feature>
<keyword evidence="1" id="KW-0472">Membrane</keyword>
<dbReference type="SMART" id="SM00409">
    <property type="entry name" value="IG"/>
    <property type="match status" value="1"/>
</dbReference>
<evidence type="ECO:0000313" key="3">
    <source>
        <dbReference type="EMBL" id="KAL1252060.1"/>
    </source>
</evidence>
<feature type="non-terminal residue" evidence="3">
    <location>
        <position position="1"/>
    </location>
</feature>
<sequence>VSAGSDAMQSVSVKEGDSVTLQINVTEIQKDDDIQWRFGTNGALIAQTNGVTKKILDGPDGRFKDRLKLDHQTGSLTITNTRTTDSGLYEVEISLSSSETKHKFSVTVYATTTPDPQTTSHPPSESPSPYLPPILHPVSVSVFPKIFLISAAAGSLVIVVVIVMFCICRKHRDTVHEDETQAAAKLYKHAGLIT</sequence>
<dbReference type="Gene3D" id="2.60.40.10">
    <property type="entry name" value="Immunoglobulins"/>
    <property type="match status" value="1"/>
</dbReference>
<organism evidence="3 4">
    <name type="scientific">Cirrhinus molitorella</name>
    <name type="common">mud carp</name>
    <dbReference type="NCBI Taxonomy" id="172907"/>
    <lineage>
        <taxon>Eukaryota</taxon>
        <taxon>Metazoa</taxon>
        <taxon>Chordata</taxon>
        <taxon>Craniata</taxon>
        <taxon>Vertebrata</taxon>
        <taxon>Euteleostomi</taxon>
        <taxon>Actinopterygii</taxon>
        <taxon>Neopterygii</taxon>
        <taxon>Teleostei</taxon>
        <taxon>Ostariophysi</taxon>
        <taxon>Cypriniformes</taxon>
        <taxon>Cyprinidae</taxon>
        <taxon>Labeoninae</taxon>
        <taxon>Labeonini</taxon>
        <taxon>Cirrhinus</taxon>
    </lineage>
</organism>
<dbReference type="InterPro" id="IPR036179">
    <property type="entry name" value="Ig-like_dom_sf"/>
</dbReference>
<keyword evidence="1" id="KW-0812">Transmembrane</keyword>
<feature type="non-terminal residue" evidence="3">
    <location>
        <position position="194"/>
    </location>
</feature>
<feature type="domain" description="Ig-like" evidence="2">
    <location>
        <begin position="1"/>
        <end position="107"/>
    </location>
</feature>
<evidence type="ECO:0000259" key="2">
    <source>
        <dbReference type="PROSITE" id="PS50835"/>
    </source>
</evidence>
<accession>A0ABR3LI21</accession>
<dbReference type="PANTHER" id="PTHR21063">
    <property type="entry name" value="LFA-3"/>
    <property type="match status" value="1"/>
</dbReference>
<dbReference type="InterPro" id="IPR013106">
    <property type="entry name" value="Ig_V-set"/>
</dbReference>
<protein>
    <recommendedName>
        <fullName evidence="2">Ig-like domain-containing protein</fullName>
    </recommendedName>
</protein>
<dbReference type="Proteomes" id="UP001558613">
    <property type="component" value="Unassembled WGS sequence"/>
</dbReference>
<reference evidence="3 4" key="1">
    <citation type="submission" date="2023-09" db="EMBL/GenBank/DDBJ databases">
        <authorList>
            <person name="Wang M."/>
        </authorList>
    </citation>
    <scope>NUCLEOTIDE SEQUENCE [LARGE SCALE GENOMIC DNA]</scope>
    <source>
        <strain evidence="3">GT-2023</strain>
        <tissue evidence="3">Liver</tissue>
    </source>
</reference>
<evidence type="ECO:0000256" key="1">
    <source>
        <dbReference type="SAM" id="Phobius"/>
    </source>
</evidence>
<dbReference type="InterPro" id="IPR007110">
    <property type="entry name" value="Ig-like_dom"/>
</dbReference>
<dbReference type="PANTHER" id="PTHR21063:SF4">
    <property type="entry name" value="CD48 ANTIGEN-RELATED"/>
    <property type="match status" value="1"/>
</dbReference>
<evidence type="ECO:0000313" key="4">
    <source>
        <dbReference type="Proteomes" id="UP001558613"/>
    </source>
</evidence>
<keyword evidence="1" id="KW-1133">Transmembrane helix</keyword>
<name>A0ABR3LI21_9TELE</name>
<dbReference type="Pfam" id="PF07686">
    <property type="entry name" value="V-set"/>
    <property type="match status" value="1"/>
</dbReference>